<gene>
    <name evidence="2" type="ORF">HOLleu_01147</name>
</gene>
<keyword evidence="3" id="KW-1185">Reference proteome</keyword>
<dbReference type="AlphaFoldDB" id="A0A9Q1HG87"/>
<sequence>MPRKSPKSRAKSLSIHNRFTTKVQLAPQADGTNSNKLHFDKIICGTFHQGDERFSINSLGRQCSCNALISLAYIQHLEVITSAKIDEILVEGDAMYKSIYNKLLSEDNIHPSGYLTTENLPTEFSIGTFNYIVTYYDGLTDQLGNPSDESSRLGLDIAVHQAFSLSNSSILVLGNSMVALCKCQSENYAVFDPHSRNHLGLVGPHGTAVLMYFSSIQTIIDYLYFFSKSVGFQESMYFEIKPLSITCQLETQFGLTNMDGYPTLASYFNDQISRNKHQQTKKATIGQSMTDNPRKAYFRKKKKEQRQNAEMRAQERIRDKRAKQSAMLSQSNRTKHQLCDKQSKRIALQNKDKQNKYRVRNRQLKQIALQDEEKRNNHQIIDRRSKHIALQNKHKRYNHRVQDRRSKDIALQNEVKREKHRVSDRLSKQIALQNEEKRNTHRVSDRRSKKIALQNVDKRNKHRVSDRRSKKIALQNVDKRNKHRVSDRLSKKTALQNVDKRNKHRVSDRRSKQVGFQDKAKRDKHRATDRRSKQIAMQNKETRENYRKANKETKRKSRMFQNSTRSSKHESFLRT</sequence>
<dbReference type="EMBL" id="JAIZAY010000001">
    <property type="protein sequence ID" value="KAJ8048717.1"/>
    <property type="molecule type" value="Genomic_DNA"/>
</dbReference>
<evidence type="ECO:0000313" key="2">
    <source>
        <dbReference type="EMBL" id="KAJ8048717.1"/>
    </source>
</evidence>
<evidence type="ECO:0000256" key="1">
    <source>
        <dbReference type="SAM" id="MobiDB-lite"/>
    </source>
</evidence>
<accession>A0A9Q1HG87</accession>
<evidence type="ECO:0000313" key="3">
    <source>
        <dbReference type="Proteomes" id="UP001152320"/>
    </source>
</evidence>
<feature type="region of interest" description="Disordered" evidence="1">
    <location>
        <begin position="497"/>
        <end position="575"/>
    </location>
</feature>
<dbReference type="Gene3D" id="3.90.70.120">
    <property type="match status" value="1"/>
</dbReference>
<comment type="caution">
    <text evidence="2">The sequence shown here is derived from an EMBL/GenBank/DDBJ whole genome shotgun (WGS) entry which is preliminary data.</text>
</comment>
<organism evidence="2 3">
    <name type="scientific">Holothuria leucospilota</name>
    <name type="common">Black long sea cucumber</name>
    <name type="synonym">Mertensiothuria leucospilota</name>
    <dbReference type="NCBI Taxonomy" id="206669"/>
    <lineage>
        <taxon>Eukaryota</taxon>
        <taxon>Metazoa</taxon>
        <taxon>Echinodermata</taxon>
        <taxon>Eleutherozoa</taxon>
        <taxon>Echinozoa</taxon>
        <taxon>Holothuroidea</taxon>
        <taxon>Aspidochirotacea</taxon>
        <taxon>Aspidochirotida</taxon>
        <taxon>Holothuriidae</taxon>
        <taxon>Holothuria</taxon>
    </lineage>
</organism>
<reference evidence="2" key="1">
    <citation type="submission" date="2021-10" db="EMBL/GenBank/DDBJ databases">
        <title>Tropical sea cucumber genome reveals ecological adaptation and Cuvierian tubules defense mechanism.</title>
        <authorList>
            <person name="Chen T."/>
        </authorList>
    </citation>
    <scope>NUCLEOTIDE SEQUENCE</scope>
    <source>
        <strain evidence="2">Nanhai2018</strain>
        <tissue evidence="2">Muscle</tissue>
    </source>
</reference>
<feature type="region of interest" description="Disordered" evidence="1">
    <location>
        <begin position="299"/>
        <end position="340"/>
    </location>
</feature>
<dbReference type="SUPFAM" id="SSF54001">
    <property type="entry name" value="Cysteine proteinases"/>
    <property type="match status" value="1"/>
</dbReference>
<protein>
    <recommendedName>
        <fullName evidence="4">Peptidase C76 domain-containing protein</fullName>
    </recommendedName>
</protein>
<feature type="compositionally biased region" description="Basic and acidic residues" evidence="1">
    <location>
        <begin position="540"/>
        <end position="552"/>
    </location>
</feature>
<evidence type="ECO:0008006" key="4">
    <source>
        <dbReference type="Google" id="ProtNLM"/>
    </source>
</evidence>
<name>A0A9Q1HG87_HOLLE</name>
<dbReference type="InterPro" id="IPR038765">
    <property type="entry name" value="Papain-like_cys_pep_sf"/>
</dbReference>
<proteinExistence type="predicted"/>
<dbReference type="OrthoDB" id="8953066at2759"/>
<dbReference type="Proteomes" id="UP001152320">
    <property type="component" value="Chromosome 1"/>
</dbReference>
<feature type="compositionally biased region" description="Basic and acidic residues" evidence="1">
    <location>
        <begin position="305"/>
        <end position="318"/>
    </location>
</feature>